<protein>
    <submittedName>
        <fullName evidence="1">Uncharacterized protein</fullName>
    </submittedName>
</protein>
<accession>A0A8I1A7S6</accession>
<dbReference type="EMBL" id="JAECVW010000016">
    <property type="protein sequence ID" value="MBH8596419.1"/>
    <property type="molecule type" value="Genomic_DNA"/>
</dbReference>
<proteinExistence type="predicted"/>
<comment type="caution">
    <text evidence="1">The sequence shown here is derived from an EMBL/GenBank/DDBJ whole genome shotgun (WGS) entry which is preliminary data.</text>
</comment>
<evidence type="ECO:0000313" key="1">
    <source>
        <dbReference type="EMBL" id="MBH8596419.1"/>
    </source>
</evidence>
<dbReference type="Proteomes" id="UP000633619">
    <property type="component" value="Unassembled WGS sequence"/>
</dbReference>
<gene>
    <name evidence="1" type="ORF">I8U20_14030</name>
</gene>
<dbReference type="RefSeq" id="WP_181733065.1">
    <property type="nucleotide sequence ID" value="NZ_JACEIR010000018.1"/>
</dbReference>
<dbReference type="AlphaFoldDB" id="A0A8I1A7S6"/>
<evidence type="ECO:0000313" key="2">
    <source>
        <dbReference type="Proteomes" id="UP000633619"/>
    </source>
</evidence>
<name>A0A8I1A7S6_THEIN</name>
<keyword evidence="2" id="KW-1185">Reference proteome</keyword>
<sequence>MVEIKYRIIEDLDELKAFDRYRFDDWRNRGIRLNDKAYNDETYHENGLRLGEEGWELINVWFSSRQSR</sequence>
<reference evidence="1 2" key="1">
    <citation type="submission" date="2020-12" db="EMBL/GenBank/DDBJ databases">
        <title>WGS of Thermoactinomyces spp.</title>
        <authorList>
            <person name="Cheng K."/>
        </authorList>
    </citation>
    <scope>NUCLEOTIDE SEQUENCE [LARGE SCALE GENOMIC DNA]</scope>
    <source>
        <strain evidence="2">CICC 10671\DSM 43846</strain>
    </source>
</reference>
<organism evidence="1 2">
    <name type="scientific">Thermoactinomyces intermedius</name>
    <dbReference type="NCBI Taxonomy" id="2024"/>
    <lineage>
        <taxon>Bacteria</taxon>
        <taxon>Bacillati</taxon>
        <taxon>Bacillota</taxon>
        <taxon>Bacilli</taxon>
        <taxon>Bacillales</taxon>
        <taxon>Thermoactinomycetaceae</taxon>
        <taxon>Thermoactinomyces</taxon>
    </lineage>
</organism>